<evidence type="ECO:0000256" key="5">
    <source>
        <dbReference type="ARBA" id="ARBA00022553"/>
    </source>
</evidence>
<dbReference type="Gene3D" id="6.10.340.10">
    <property type="match status" value="1"/>
</dbReference>
<evidence type="ECO:0000256" key="1">
    <source>
        <dbReference type="ARBA" id="ARBA00000085"/>
    </source>
</evidence>
<feature type="domain" description="HAMP" evidence="14">
    <location>
        <begin position="302"/>
        <end position="356"/>
    </location>
</feature>
<dbReference type="GO" id="GO:0000155">
    <property type="term" value="F:phosphorelay sensor kinase activity"/>
    <property type="evidence" value="ECO:0007669"/>
    <property type="project" value="InterPro"/>
</dbReference>
<dbReference type="PANTHER" id="PTHR34220">
    <property type="entry name" value="SENSOR HISTIDINE KINASE YPDA"/>
    <property type="match status" value="1"/>
</dbReference>
<feature type="transmembrane region" description="Helical" evidence="12">
    <location>
        <begin position="278"/>
        <end position="300"/>
    </location>
</feature>
<comment type="catalytic activity">
    <reaction evidence="1">
        <text>ATP + protein L-histidine = ADP + protein N-phospho-L-histidine.</text>
        <dbReference type="EC" id="2.7.13.3"/>
    </reaction>
</comment>
<dbReference type="InterPro" id="IPR005467">
    <property type="entry name" value="His_kinase_dom"/>
</dbReference>
<keyword evidence="7 12" id="KW-0812">Transmembrane</keyword>
<dbReference type="AlphaFoldDB" id="A0A1T4JZF6"/>
<keyword evidence="6" id="KW-0808">Transferase</keyword>
<dbReference type="OrthoDB" id="9809348at2"/>
<feature type="domain" description="Histidine kinase" evidence="13">
    <location>
        <begin position="470"/>
        <end position="568"/>
    </location>
</feature>
<dbReference type="STRING" id="290054.SAMN02745114_00194"/>
<dbReference type="InterPro" id="IPR003594">
    <property type="entry name" value="HATPase_dom"/>
</dbReference>
<keyword evidence="8 15" id="KW-0418">Kinase</keyword>
<dbReference type="SMART" id="SM00304">
    <property type="entry name" value="HAMP"/>
    <property type="match status" value="1"/>
</dbReference>
<dbReference type="PROSITE" id="PS50109">
    <property type="entry name" value="HIS_KIN"/>
    <property type="match status" value="1"/>
</dbReference>
<keyword evidence="4" id="KW-1003">Cell membrane</keyword>
<dbReference type="Gene3D" id="3.30.565.10">
    <property type="entry name" value="Histidine kinase-like ATPase, C-terminal domain"/>
    <property type="match status" value="1"/>
</dbReference>
<keyword evidence="10" id="KW-0902">Two-component regulatory system</keyword>
<evidence type="ECO:0000256" key="9">
    <source>
        <dbReference type="ARBA" id="ARBA00022989"/>
    </source>
</evidence>
<dbReference type="InterPro" id="IPR050640">
    <property type="entry name" value="Bact_2-comp_sensor_kinase"/>
</dbReference>
<keyword evidence="16" id="KW-1185">Reference proteome</keyword>
<gene>
    <name evidence="15" type="ORF">SAMN02745114_00194</name>
</gene>
<dbReference type="Proteomes" id="UP000190657">
    <property type="component" value="Unassembled WGS sequence"/>
</dbReference>
<evidence type="ECO:0000259" key="13">
    <source>
        <dbReference type="PROSITE" id="PS50109"/>
    </source>
</evidence>
<protein>
    <recommendedName>
        <fullName evidence="3">histidine kinase</fullName>
        <ecNumber evidence="3">2.7.13.3</ecNumber>
    </recommendedName>
</protein>
<evidence type="ECO:0000256" key="2">
    <source>
        <dbReference type="ARBA" id="ARBA00004651"/>
    </source>
</evidence>
<evidence type="ECO:0000313" key="16">
    <source>
        <dbReference type="Proteomes" id="UP000190657"/>
    </source>
</evidence>
<sequence>MFKYKKTKLSPLIIAVVVCGILFSVFASTVFFGMFHQKLMINSAAVSSKQTVSQADVAVSGYMSSIKKKLNNLCDEANSCESEKELQSVLSTSARLEDDVYSVMIYDDDGRLLLYGNETNDKAKDSATDMLLDKADFFAASSGFAVTDPHVNAMYRNKYPWVVTIVRQEYSSLFKQQVYVAVDYKFSQIATYIDNISIGQRGYCYIINSKGDVVYHPQQQMLFSGIKKENTDRIAKMTDGTHIEKDNIYCLMSMSGCNWRIVGVSYNDEVTKSVREQLLVGFLFALLFSMLISLVIYLILSRTVTRPVRRLVSSMQDFEKQAETFKYNADMSNVVEFQTLSASFEHMVGMIQSLMEKVHNEEIILRKTELKALQAQINPHFLYNTLDSIQWMCEQDNSKDAVKMVGALAKLFRISISHGNEFITIGDELKHAESYLIIQSYRYKNQFTYSFDVDEDLLNCMCNKITVQPFIENAIYHGLDRMVDEGEIKITVKRDGKDILIIIADNGLGMTEEQCRKILEKGRSDSRGIGVKNVDDRLKIYFGKHYGIKIESELDVGTTVTVRIPMIEKGHENEY</sequence>
<proteinExistence type="predicted"/>
<accession>A0A1T4JZF6</accession>
<keyword evidence="5" id="KW-0597">Phosphoprotein</keyword>
<evidence type="ECO:0000256" key="4">
    <source>
        <dbReference type="ARBA" id="ARBA00022475"/>
    </source>
</evidence>
<dbReference type="EC" id="2.7.13.3" evidence="3"/>
<feature type="transmembrane region" description="Helical" evidence="12">
    <location>
        <begin position="12"/>
        <end position="35"/>
    </location>
</feature>
<dbReference type="RefSeq" id="WP_078767702.1">
    <property type="nucleotide sequence ID" value="NZ_FUWW01000002.1"/>
</dbReference>
<dbReference type="SUPFAM" id="SSF55874">
    <property type="entry name" value="ATPase domain of HSP90 chaperone/DNA topoisomerase II/histidine kinase"/>
    <property type="match status" value="1"/>
</dbReference>
<evidence type="ECO:0000256" key="8">
    <source>
        <dbReference type="ARBA" id="ARBA00022777"/>
    </source>
</evidence>
<keyword evidence="9 12" id="KW-1133">Transmembrane helix</keyword>
<evidence type="ECO:0000259" key="14">
    <source>
        <dbReference type="PROSITE" id="PS50885"/>
    </source>
</evidence>
<dbReference type="InterPro" id="IPR033479">
    <property type="entry name" value="dCache_1"/>
</dbReference>
<dbReference type="GO" id="GO:0005886">
    <property type="term" value="C:plasma membrane"/>
    <property type="evidence" value="ECO:0007669"/>
    <property type="project" value="UniProtKB-SubCell"/>
</dbReference>
<dbReference type="CDD" id="cd18773">
    <property type="entry name" value="PDC1_HK_sensor"/>
    <property type="match status" value="1"/>
</dbReference>
<evidence type="ECO:0000256" key="6">
    <source>
        <dbReference type="ARBA" id="ARBA00022679"/>
    </source>
</evidence>
<dbReference type="PANTHER" id="PTHR34220:SF7">
    <property type="entry name" value="SENSOR HISTIDINE KINASE YPDA"/>
    <property type="match status" value="1"/>
</dbReference>
<dbReference type="InterPro" id="IPR010559">
    <property type="entry name" value="Sig_transdc_His_kin_internal"/>
</dbReference>
<organism evidence="15 16">
    <name type="scientific">Eubacterium coprostanoligenes</name>
    <dbReference type="NCBI Taxonomy" id="290054"/>
    <lineage>
        <taxon>Bacteria</taxon>
        <taxon>Bacillati</taxon>
        <taxon>Bacillota</taxon>
        <taxon>Clostridia</taxon>
        <taxon>Eubacteriales</taxon>
        <taxon>Eubacteriaceae</taxon>
        <taxon>Eubacterium</taxon>
    </lineage>
</organism>
<dbReference type="SMART" id="SM00387">
    <property type="entry name" value="HATPase_c"/>
    <property type="match status" value="1"/>
</dbReference>
<evidence type="ECO:0000256" key="3">
    <source>
        <dbReference type="ARBA" id="ARBA00012438"/>
    </source>
</evidence>
<dbReference type="Pfam" id="PF00672">
    <property type="entry name" value="HAMP"/>
    <property type="match status" value="1"/>
</dbReference>
<evidence type="ECO:0000256" key="10">
    <source>
        <dbReference type="ARBA" id="ARBA00023012"/>
    </source>
</evidence>
<dbReference type="Gene3D" id="3.30.450.20">
    <property type="entry name" value="PAS domain"/>
    <property type="match status" value="1"/>
</dbReference>
<dbReference type="InterPro" id="IPR036890">
    <property type="entry name" value="HATPase_C_sf"/>
</dbReference>
<keyword evidence="11 12" id="KW-0472">Membrane</keyword>
<comment type="subcellular location">
    <subcellularLocation>
        <location evidence="2">Cell membrane</location>
        <topology evidence="2">Multi-pass membrane protein</topology>
    </subcellularLocation>
</comment>
<evidence type="ECO:0000313" key="15">
    <source>
        <dbReference type="EMBL" id="SJZ35499.1"/>
    </source>
</evidence>
<dbReference type="InterPro" id="IPR003660">
    <property type="entry name" value="HAMP_dom"/>
</dbReference>
<dbReference type="PROSITE" id="PS50885">
    <property type="entry name" value="HAMP"/>
    <property type="match status" value="1"/>
</dbReference>
<dbReference type="Pfam" id="PF02743">
    <property type="entry name" value="dCache_1"/>
    <property type="match status" value="1"/>
</dbReference>
<reference evidence="15 16" key="1">
    <citation type="submission" date="2017-02" db="EMBL/GenBank/DDBJ databases">
        <authorList>
            <person name="Peterson S.W."/>
        </authorList>
    </citation>
    <scope>NUCLEOTIDE SEQUENCE [LARGE SCALE GENOMIC DNA]</scope>
    <source>
        <strain evidence="15 16">ATCC 51222</strain>
    </source>
</reference>
<evidence type="ECO:0000256" key="11">
    <source>
        <dbReference type="ARBA" id="ARBA00023136"/>
    </source>
</evidence>
<name>A0A1T4JZF6_9FIRM</name>
<evidence type="ECO:0000256" key="12">
    <source>
        <dbReference type="SAM" id="Phobius"/>
    </source>
</evidence>
<dbReference type="Pfam" id="PF02518">
    <property type="entry name" value="HATPase_c"/>
    <property type="match status" value="1"/>
</dbReference>
<evidence type="ECO:0000256" key="7">
    <source>
        <dbReference type="ARBA" id="ARBA00022692"/>
    </source>
</evidence>
<dbReference type="Pfam" id="PF06580">
    <property type="entry name" value="His_kinase"/>
    <property type="match status" value="1"/>
</dbReference>
<dbReference type="EMBL" id="FUWW01000002">
    <property type="protein sequence ID" value="SJZ35499.1"/>
    <property type="molecule type" value="Genomic_DNA"/>
</dbReference>